<dbReference type="Pfam" id="PF08938">
    <property type="entry name" value="HBS1_N"/>
    <property type="match status" value="1"/>
</dbReference>
<keyword evidence="4" id="KW-0597">Phosphoprotein</keyword>
<dbReference type="GO" id="GO:0043022">
    <property type="term" value="F:ribosome binding"/>
    <property type="evidence" value="ECO:0007669"/>
    <property type="project" value="EnsemblFungi"/>
</dbReference>
<dbReference type="GO" id="GO:0005829">
    <property type="term" value="C:cytosol"/>
    <property type="evidence" value="ECO:0007669"/>
    <property type="project" value="GOC"/>
</dbReference>
<dbReference type="Pfam" id="PF00009">
    <property type="entry name" value="GTP_EFTU"/>
    <property type="match status" value="1"/>
</dbReference>
<comment type="similarity">
    <text evidence="2">Belongs to the TRAFAC class translation factor GTPase superfamily. Classic translation factor GTPase family. EF-Tu/EF-1A subfamily.</text>
</comment>
<dbReference type="InterPro" id="IPR009001">
    <property type="entry name" value="Transl_elong_EF1A/Init_IF2_C"/>
</dbReference>
<dbReference type="FunFam" id="2.40.30.10:FF:000020">
    <property type="entry name" value="Translation elongation factor EF-1"/>
    <property type="match status" value="1"/>
</dbReference>
<comment type="subunit">
    <text evidence="11">Component of the Dom34-Hbs1 complex, also named Pelota-HBS1L complex, composed of dom34 and hbs1.</text>
</comment>
<evidence type="ECO:0000256" key="4">
    <source>
        <dbReference type="ARBA" id="ARBA00022553"/>
    </source>
</evidence>
<dbReference type="PROSITE" id="PS51722">
    <property type="entry name" value="G_TR_2"/>
    <property type="match status" value="1"/>
</dbReference>
<evidence type="ECO:0000256" key="2">
    <source>
        <dbReference type="ARBA" id="ARBA00007249"/>
    </source>
</evidence>
<dbReference type="InterPro" id="IPR009000">
    <property type="entry name" value="Transl_B-barrel_sf"/>
</dbReference>
<dbReference type="CDD" id="cd16267">
    <property type="entry name" value="HBS1-like_II"/>
    <property type="match status" value="1"/>
</dbReference>
<evidence type="ECO:0000256" key="1">
    <source>
        <dbReference type="ARBA" id="ARBA00004496"/>
    </source>
</evidence>
<dbReference type="InterPro" id="IPR000795">
    <property type="entry name" value="T_Tr_GTP-bd_dom"/>
</dbReference>
<dbReference type="GO" id="GO:0072344">
    <property type="term" value="P:rescue of stalled ribosome"/>
    <property type="evidence" value="ECO:0007669"/>
    <property type="project" value="EnsemblFungi"/>
</dbReference>
<organism evidence="15 16">
    <name type="scientific">Tortispora caseinolytica NRRL Y-17796</name>
    <dbReference type="NCBI Taxonomy" id="767744"/>
    <lineage>
        <taxon>Eukaryota</taxon>
        <taxon>Fungi</taxon>
        <taxon>Dikarya</taxon>
        <taxon>Ascomycota</taxon>
        <taxon>Saccharomycotina</taxon>
        <taxon>Trigonopsidomycetes</taxon>
        <taxon>Trigonopsidales</taxon>
        <taxon>Trigonopsidaceae</taxon>
        <taxon>Tortispora</taxon>
    </lineage>
</organism>
<feature type="domain" description="Tr-type G" evidence="14">
    <location>
        <begin position="162"/>
        <end position="374"/>
    </location>
</feature>
<dbReference type="SUPFAM" id="SSF50465">
    <property type="entry name" value="EF-Tu/eEF-1alpha/eIF2-gamma C-terminal domain"/>
    <property type="match status" value="1"/>
</dbReference>
<dbReference type="AlphaFoldDB" id="A0A1E4TAW7"/>
<keyword evidence="5" id="KW-0547">Nucleotide-binding</keyword>
<evidence type="ECO:0000256" key="11">
    <source>
        <dbReference type="ARBA" id="ARBA00063537"/>
    </source>
</evidence>
<dbReference type="InterPro" id="IPR054696">
    <property type="entry name" value="GTP-eEF1A_C"/>
</dbReference>
<evidence type="ECO:0000256" key="7">
    <source>
        <dbReference type="ARBA" id="ARBA00022845"/>
    </source>
</evidence>
<dbReference type="Gene3D" id="2.40.30.10">
    <property type="entry name" value="Translation factors"/>
    <property type="match status" value="2"/>
</dbReference>
<evidence type="ECO:0000256" key="10">
    <source>
        <dbReference type="ARBA" id="ARBA00049117"/>
    </source>
</evidence>
<dbReference type="InterPro" id="IPR050100">
    <property type="entry name" value="TRAFAC_GTPase_members"/>
</dbReference>
<gene>
    <name evidence="15" type="ORF">CANCADRAFT_57956</name>
</gene>
<dbReference type="CDD" id="cd01883">
    <property type="entry name" value="EF1_alpha"/>
    <property type="match status" value="1"/>
</dbReference>
<dbReference type="GO" id="GO:0070651">
    <property type="term" value="P:nonfunctional rRNA decay"/>
    <property type="evidence" value="ECO:0007669"/>
    <property type="project" value="EnsemblFungi"/>
</dbReference>
<evidence type="ECO:0000256" key="13">
    <source>
        <dbReference type="SAM" id="MobiDB-lite"/>
    </source>
</evidence>
<proteinExistence type="inferred from homology"/>
<dbReference type="CDD" id="cd04093">
    <property type="entry name" value="HBS1_C_III"/>
    <property type="match status" value="1"/>
</dbReference>
<dbReference type="OrthoDB" id="342024at2759"/>
<dbReference type="EMBL" id="KV453843">
    <property type="protein sequence ID" value="ODV88871.1"/>
    <property type="molecule type" value="Genomic_DNA"/>
</dbReference>
<dbReference type="PROSITE" id="PS00301">
    <property type="entry name" value="G_TR_1"/>
    <property type="match status" value="1"/>
</dbReference>
<dbReference type="PANTHER" id="PTHR23115">
    <property type="entry name" value="TRANSLATION FACTOR"/>
    <property type="match status" value="1"/>
</dbReference>
<dbReference type="Pfam" id="PF22594">
    <property type="entry name" value="GTP-eEF1A_C"/>
    <property type="match status" value="1"/>
</dbReference>
<comment type="catalytic activity">
    <reaction evidence="10">
        <text>GTP + H2O = GDP + phosphate + H(+)</text>
        <dbReference type="Rhea" id="RHEA:19669"/>
        <dbReference type="ChEBI" id="CHEBI:15377"/>
        <dbReference type="ChEBI" id="CHEBI:15378"/>
        <dbReference type="ChEBI" id="CHEBI:37565"/>
        <dbReference type="ChEBI" id="CHEBI:43474"/>
        <dbReference type="ChEBI" id="CHEBI:58189"/>
    </reaction>
    <physiologicalReaction direction="left-to-right" evidence="10">
        <dbReference type="Rhea" id="RHEA:19670"/>
    </physiologicalReaction>
</comment>
<evidence type="ECO:0000256" key="8">
    <source>
        <dbReference type="ARBA" id="ARBA00022917"/>
    </source>
</evidence>
<comment type="subcellular location">
    <subcellularLocation>
        <location evidence="1">Cytoplasm</location>
    </subcellularLocation>
</comment>
<dbReference type="GO" id="GO:0030968">
    <property type="term" value="P:endoplasmic reticulum unfolded protein response"/>
    <property type="evidence" value="ECO:0007669"/>
    <property type="project" value="EnsemblFungi"/>
</dbReference>
<dbReference type="SUPFAM" id="SSF52540">
    <property type="entry name" value="P-loop containing nucleoside triphosphate hydrolases"/>
    <property type="match status" value="1"/>
</dbReference>
<evidence type="ECO:0000256" key="3">
    <source>
        <dbReference type="ARBA" id="ARBA00022490"/>
    </source>
</evidence>
<dbReference type="GO" id="GO:0005525">
    <property type="term" value="F:GTP binding"/>
    <property type="evidence" value="ECO:0007669"/>
    <property type="project" value="UniProtKB-KW"/>
</dbReference>
<keyword evidence="8" id="KW-0648">Protein biosynthesis</keyword>
<dbReference type="Gene3D" id="3.40.50.300">
    <property type="entry name" value="P-loop containing nucleotide triphosphate hydrolases"/>
    <property type="match status" value="1"/>
</dbReference>
<dbReference type="GO" id="GO:0002184">
    <property type="term" value="P:cytoplasmic translational termination"/>
    <property type="evidence" value="ECO:0007669"/>
    <property type="project" value="UniProtKB-ARBA"/>
</dbReference>
<keyword evidence="16" id="KW-1185">Reference proteome</keyword>
<dbReference type="SUPFAM" id="SSF109732">
    <property type="entry name" value="HBS1-like domain"/>
    <property type="match status" value="1"/>
</dbReference>
<dbReference type="GO" id="GO:0003924">
    <property type="term" value="F:GTPase activity"/>
    <property type="evidence" value="ECO:0007669"/>
    <property type="project" value="EnsemblFungi"/>
</dbReference>
<evidence type="ECO:0000256" key="6">
    <source>
        <dbReference type="ARBA" id="ARBA00022801"/>
    </source>
</evidence>
<dbReference type="GO" id="GO:1990533">
    <property type="term" value="C:Dom34-Hbs1 complex"/>
    <property type="evidence" value="ECO:0007669"/>
    <property type="project" value="EnsemblFungi"/>
</dbReference>
<dbReference type="InterPro" id="IPR037189">
    <property type="entry name" value="HBS1-like_N_sf"/>
</dbReference>
<evidence type="ECO:0000313" key="16">
    <source>
        <dbReference type="Proteomes" id="UP000095023"/>
    </source>
</evidence>
<evidence type="ECO:0000256" key="5">
    <source>
        <dbReference type="ARBA" id="ARBA00022741"/>
    </source>
</evidence>
<keyword evidence="7" id="KW-0810">Translation regulation</keyword>
<dbReference type="GO" id="GO:0070966">
    <property type="term" value="P:nuclear-transcribed mRNA catabolic process, no-go decay"/>
    <property type="evidence" value="ECO:0007669"/>
    <property type="project" value="EnsemblFungi"/>
</dbReference>
<feature type="region of interest" description="Disordered" evidence="13">
    <location>
        <begin position="87"/>
        <end position="145"/>
    </location>
</feature>
<evidence type="ECO:0000256" key="9">
    <source>
        <dbReference type="ARBA" id="ARBA00023134"/>
    </source>
</evidence>
<evidence type="ECO:0000259" key="14">
    <source>
        <dbReference type="PROSITE" id="PS51722"/>
    </source>
</evidence>
<evidence type="ECO:0000313" key="15">
    <source>
        <dbReference type="EMBL" id="ODV88871.1"/>
    </source>
</evidence>
<dbReference type="FunFam" id="2.40.30.10:FF:000070">
    <property type="entry name" value="Translation elongation factor EF-1 subunit"/>
    <property type="match status" value="1"/>
</dbReference>
<dbReference type="Proteomes" id="UP000095023">
    <property type="component" value="Unassembled WGS sequence"/>
</dbReference>
<dbReference type="InterPro" id="IPR031157">
    <property type="entry name" value="G_TR_CS"/>
</dbReference>
<reference evidence="16" key="1">
    <citation type="submission" date="2016-02" db="EMBL/GenBank/DDBJ databases">
        <title>Comparative genomics of biotechnologically important yeasts.</title>
        <authorList>
            <consortium name="DOE Joint Genome Institute"/>
            <person name="Riley R."/>
            <person name="Haridas S."/>
            <person name="Wolfe K.H."/>
            <person name="Lopes M.R."/>
            <person name="Hittinger C.T."/>
            <person name="Goker M."/>
            <person name="Salamov A."/>
            <person name="Wisecaver J."/>
            <person name="Long T.M."/>
            <person name="Aerts A.L."/>
            <person name="Barry K."/>
            <person name="Choi C."/>
            <person name="Clum A."/>
            <person name="Coughlan A.Y."/>
            <person name="Deshpande S."/>
            <person name="Douglass A.P."/>
            <person name="Hanson S.J."/>
            <person name="Klenk H.-P."/>
            <person name="Labutti K."/>
            <person name="Lapidus A."/>
            <person name="Lindquist E."/>
            <person name="Lipzen A."/>
            <person name="Meier-Kolthoff J.P."/>
            <person name="Ohm R.A."/>
            <person name="Otillar R.P."/>
            <person name="Pangilinan J."/>
            <person name="Peng Y."/>
            <person name="Rokas A."/>
            <person name="Rosa C.A."/>
            <person name="Scheuner C."/>
            <person name="Sibirny A.A."/>
            <person name="Slot J.C."/>
            <person name="Stielow J.B."/>
            <person name="Sun H."/>
            <person name="Kurtzman C.P."/>
            <person name="Blackwell M."/>
            <person name="Jeffries T.W."/>
            <person name="Grigoriev I.V."/>
        </authorList>
    </citation>
    <scope>NUCLEOTIDE SEQUENCE [LARGE SCALE GENOMIC DNA]</scope>
    <source>
        <strain evidence="16">NRRL Y-17796</strain>
    </source>
</reference>
<dbReference type="InterPro" id="IPR015033">
    <property type="entry name" value="HBS1-like_N"/>
</dbReference>
<keyword evidence="3" id="KW-0963">Cytoplasm</keyword>
<evidence type="ECO:0000256" key="12">
    <source>
        <dbReference type="ARBA" id="ARBA00074866"/>
    </source>
</evidence>
<dbReference type="GO" id="GO:0045948">
    <property type="term" value="P:positive regulation of translational initiation"/>
    <property type="evidence" value="ECO:0007669"/>
    <property type="project" value="EnsemblFungi"/>
</dbReference>
<dbReference type="PRINTS" id="PR00315">
    <property type="entry name" value="ELONGATNFCT"/>
</dbReference>
<sequence length="597" mass="65733">MSRHRLVRNLDVNELLEEDEYYSDEQQEEDQLSAEDNAAFQSAVQHVSDTIEGSGIPLKEIQDAVYYYYFDTEKAVNYLLSQKAKAEKKVAPKPKSTSKAKDSTSGIVAKTKSLSVAGPRSSEESPNTAKHVKVEDKTPAQPKPKKLKYDIPKLIESLAGRKPSLSFVVIGHVDAGKSTLMGRLLYDSGEVAERTMRKFQKESSEIGKSSFSLAWVMDQSAEERERGVTIDIAQSSFETSKARFTILDAPGHKDFVPNMIAGTSQADLALLVIDSSTDAFESGFKSGGQTREHALLARSLGCRRIIVVVNKLDTVGWSEHRYTSIVEEVTYFLSHIGFSKNSIRAVPCSGLTGENVTKRSTLEALSWYKGNSLLAELDSSVMVVNRDYSKPLAMSINDIFRGGISSSVVAVAGRIQQGSVQPEMEVMICPTQETATVKSVMLDDGDDREWAVSGDTITIELTNLDDTDIKVGDVLCSANHPLKSVNMFKARIVTFENMAWPLLAGVSFELIRGRTNRSARVTKIHSILDKATGQVVKKRPRHVGSGMAAMVEIIVDGHAMPMTTFKDNKELGRMILRKEGMSIAAAVVDELIEKEYE</sequence>
<name>A0A1E4TAW7_9ASCO</name>
<accession>A0A1E4TAW7</accession>
<dbReference type="FunFam" id="3.40.50.300:FF:000204">
    <property type="entry name" value="Translation elongation factor Tu"/>
    <property type="match status" value="1"/>
</dbReference>
<dbReference type="SUPFAM" id="SSF50447">
    <property type="entry name" value="Translation proteins"/>
    <property type="match status" value="1"/>
</dbReference>
<dbReference type="InterPro" id="IPR027417">
    <property type="entry name" value="P-loop_NTPase"/>
</dbReference>
<keyword evidence="6" id="KW-0378">Hydrolase</keyword>
<protein>
    <recommendedName>
        <fullName evidence="12">Elongation factor 1 alpha-like protein</fullName>
    </recommendedName>
</protein>
<keyword evidence="9" id="KW-0342">GTP-binding</keyword>